<sequence>MIALPTGLLAEPKHELCELATGLILSKCSRISKLFDTCENMKTFKVSVFSITW</sequence>
<reference evidence="1" key="1">
    <citation type="submission" date="2014-11" db="EMBL/GenBank/DDBJ databases">
        <authorList>
            <person name="Amaro Gonzalez C."/>
        </authorList>
    </citation>
    <scope>NUCLEOTIDE SEQUENCE</scope>
</reference>
<proteinExistence type="predicted"/>
<name>A0A0E9SF69_ANGAN</name>
<reference evidence="1" key="2">
    <citation type="journal article" date="2015" name="Fish Shellfish Immunol.">
        <title>Early steps in the European eel (Anguilla anguilla)-Vibrio vulnificus interaction in the gills: Role of the RtxA13 toxin.</title>
        <authorList>
            <person name="Callol A."/>
            <person name="Pajuelo D."/>
            <person name="Ebbesson L."/>
            <person name="Teles M."/>
            <person name="MacKenzie S."/>
            <person name="Amaro C."/>
        </authorList>
    </citation>
    <scope>NUCLEOTIDE SEQUENCE</scope>
</reference>
<dbReference type="EMBL" id="GBXM01069262">
    <property type="protein sequence ID" value="JAH39315.1"/>
    <property type="molecule type" value="Transcribed_RNA"/>
</dbReference>
<dbReference type="AlphaFoldDB" id="A0A0E9SF69"/>
<protein>
    <submittedName>
        <fullName evidence="1">Uncharacterized protein</fullName>
    </submittedName>
</protein>
<evidence type="ECO:0000313" key="1">
    <source>
        <dbReference type="EMBL" id="JAH39315.1"/>
    </source>
</evidence>
<accession>A0A0E9SF69</accession>
<organism evidence="1">
    <name type="scientific">Anguilla anguilla</name>
    <name type="common">European freshwater eel</name>
    <name type="synonym">Muraena anguilla</name>
    <dbReference type="NCBI Taxonomy" id="7936"/>
    <lineage>
        <taxon>Eukaryota</taxon>
        <taxon>Metazoa</taxon>
        <taxon>Chordata</taxon>
        <taxon>Craniata</taxon>
        <taxon>Vertebrata</taxon>
        <taxon>Euteleostomi</taxon>
        <taxon>Actinopterygii</taxon>
        <taxon>Neopterygii</taxon>
        <taxon>Teleostei</taxon>
        <taxon>Anguilliformes</taxon>
        <taxon>Anguillidae</taxon>
        <taxon>Anguilla</taxon>
    </lineage>
</organism>